<evidence type="ECO:0000313" key="8">
    <source>
        <dbReference type="Proteomes" id="UP000183410"/>
    </source>
</evidence>
<dbReference type="PANTHER" id="PTHR47053:SF1">
    <property type="entry name" value="MUREIN DD-ENDOPEPTIDASE MEPH-RELATED"/>
    <property type="match status" value="1"/>
</dbReference>
<protein>
    <submittedName>
        <fullName evidence="7">NlpC/P60 family protein</fullName>
    </submittedName>
</protein>
<dbReference type="OrthoDB" id="9813118at2"/>
<keyword evidence="5" id="KW-0732">Signal</keyword>
<dbReference type="InterPro" id="IPR000064">
    <property type="entry name" value="NLP_P60_dom"/>
</dbReference>
<keyword evidence="8" id="KW-1185">Reference proteome</keyword>
<evidence type="ECO:0000256" key="4">
    <source>
        <dbReference type="ARBA" id="ARBA00022807"/>
    </source>
</evidence>
<evidence type="ECO:0000259" key="6">
    <source>
        <dbReference type="PROSITE" id="PS51935"/>
    </source>
</evidence>
<evidence type="ECO:0000313" key="7">
    <source>
        <dbReference type="EMBL" id="SFE38153.1"/>
    </source>
</evidence>
<dbReference type="GO" id="GO:0008234">
    <property type="term" value="F:cysteine-type peptidase activity"/>
    <property type="evidence" value="ECO:0007669"/>
    <property type="project" value="UniProtKB-KW"/>
</dbReference>
<dbReference type="RefSeq" id="WP_046230021.1">
    <property type="nucleotide sequence ID" value="NZ_FONN01000002.1"/>
</dbReference>
<proteinExistence type="inferred from homology"/>
<dbReference type="GO" id="GO:0006508">
    <property type="term" value="P:proteolysis"/>
    <property type="evidence" value="ECO:0007669"/>
    <property type="project" value="UniProtKB-KW"/>
</dbReference>
<dbReference type="InterPro" id="IPR038765">
    <property type="entry name" value="Papain-like_cys_pep_sf"/>
</dbReference>
<name>A0A1I2A5I2_9BACL</name>
<accession>A0A1I2A5I2</accession>
<dbReference type="SUPFAM" id="SSF54001">
    <property type="entry name" value="Cysteine proteinases"/>
    <property type="match status" value="1"/>
</dbReference>
<keyword evidence="4" id="KW-0788">Thiol protease</keyword>
<keyword evidence="2" id="KW-0645">Protease</keyword>
<evidence type="ECO:0000256" key="3">
    <source>
        <dbReference type="ARBA" id="ARBA00022801"/>
    </source>
</evidence>
<evidence type="ECO:0000256" key="2">
    <source>
        <dbReference type="ARBA" id="ARBA00022670"/>
    </source>
</evidence>
<evidence type="ECO:0000256" key="1">
    <source>
        <dbReference type="ARBA" id="ARBA00007074"/>
    </source>
</evidence>
<dbReference type="Proteomes" id="UP000183410">
    <property type="component" value="Unassembled WGS sequence"/>
</dbReference>
<sequence length="161" mass="17339">MIKRNFFRSVIKLSLCASIGLTAFTFASGNQAHAATETSLQLIDSGKEFIGTPYKYGAPAGITYAFDCSSFTQYIFDAMGVSLPRSSSSQVSVGTKVTKENLSVGDLVFFNTSGRGISHVAIYAGNNKILHSSSSKGVTISSLGESYWHNRYVTARRVLKA</sequence>
<dbReference type="Pfam" id="PF00877">
    <property type="entry name" value="NLPC_P60"/>
    <property type="match status" value="1"/>
</dbReference>
<gene>
    <name evidence="7" type="ORF">SAMN04487969_102255</name>
</gene>
<dbReference type="Gene3D" id="3.90.1720.10">
    <property type="entry name" value="endopeptidase domain like (from Nostoc punctiforme)"/>
    <property type="match status" value="1"/>
</dbReference>
<dbReference type="AlphaFoldDB" id="A0A1I2A5I2"/>
<comment type="similarity">
    <text evidence="1">Belongs to the peptidase C40 family.</text>
</comment>
<evidence type="ECO:0000256" key="5">
    <source>
        <dbReference type="SAM" id="SignalP"/>
    </source>
</evidence>
<feature type="signal peptide" evidence="5">
    <location>
        <begin position="1"/>
        <end position="34"/>
    </location>
</feature>
<organism evidence="7 8">
    <name type="scientific">Paenibacillus algorifonticola</name>
    <dbReference type="NCBI Taxonomy" id="684063"/>
    <lineage>
        <taxon>Bacteria</taxon>
        <taxon>Bacillati</taxon>
        <taxon>Bacillota</taxon>
        <taxon>Bacilli</taxon>
        <taxon>Bacillales</taxon>
        <taxon>Paenibacillaceae</taxon>
        <taxon>Paenibacillus</taxon>
    </lineage>
</organism>
<dbReference type="InterPro" id="IPR051202">
    <property type="entry name" value="Peptidase_C40"/>
</dbReference>
<feature type="domain" description="NlpC/P60" evidence="6">
    <location>
        <begin position="36"/>
        <end position="159"/>
    </location>
</feature>
<dbReference type="EMBL" id="FONN01000002">
    <property type="protein sequence ID" value="SFE38153.1"/>
    <property type="molecule type" value="Genomic_DNA"/>
</dbReference>
<dbReference type="PROSITE" id="PS51935">
    <property type="entry name" value="NLPC_P60"/>
    <property type="match status" value="1"/>
</dbReference>
<feature type="chain" id="PRO_5010264052" evidence="5">
    <location>
        <begin position="35"/>
        <end position="161"/>
    </location>
</feature>
<keyword evidence="3" id="KW-0378">Hydrolase</keyword>
<reference evidence="8" key="1">
    <citation type="submission" date="2016-10" db="EMBL/GenBank/DDBJ databases">
        <authorList>
            <person name="Varghese N."/>
            <person name="Submissions S."/>
        </authorList>
    </citation>
    <scope>NUCLEOTIDE SEQUENCE [LARGE SCALE GENOMIC DNA]</scope>
    <source>
        <strain evidence="8">CGMCC 1.10223</strain>
    </source>
</reference>
<dbReference type="PANTHER" id="PTHR47053">
    <property type="entry name" value="MUREIN DD-ENDOPEPTIDASE MEPH-RELATED"/>
    <property type="match status" value="1"/>
</dbReference>